<feature type="region of interest" description="Disordered" evidence="1">
    <location>
        <begin position="50"/>
        <end position="70"/>
    </location>
</feature>
<protein>
    <recommendedName>
        <fullName evidence="4">Transcription factor domain-containing protein</fullName>
    </recommendedName>
</protein>
<dbReference type="AlphaFoldDB" id="A0AAD4KUG1"/>
<proteinExistence type="predicted"/>
<feature type="compositionally biased region" description="Basic residues" evidence="1">
    <location>
        <begin position="50"/>
        <end position="60"/>
    </location>
</feature>
<dbReference type="InterPro" id="IPR052761">
    <property type="entry name" value="Fungal_Detox/Toxin_TFs"/>
</dbReference>
<dbReference type="Proteomes" id="UP001201262">
    <property type="component" value="Unassembled WGS sequence"/>
</dbReference>
<evidence type="ECO:0008006" key="4">
    <source>
        <dbReference type="Google" id="ProtNLM"/>
    </source>
</evidence>
<evidence type="ECO:0000256" key="1">
    <source>
        <dbReference type="SAM" id="MobiDB-lite"/>
    </source>
</evidence>
<feature type="compositionally biased region" description="Low complexity" evidence="1">
    <location>
        <begin position="141"/>
        <end position="151"/>
    </location>
</feature>
<sequence length="817" mass="91016">MDLSPQPLPIVIAWGCSPSSNYSFSISVVLINKTMNDSIFSPAVSESLHRVRRPRTRRASTGKAPSSLSPLPAQSVLSQLTPLSLFFVPVEEEVRFVPPLRDFHHDFLNSLTANRRIKKPLGAPSNLDNEPSYARTRRSSESSSGANNPSNLSVSSATPTVFPPMGHTSPAASMMLFNDNASFLAGCDDLSLDFASTGPDPFPQNHDFGAPDSLSSDLQFGYSNTSSDSSLGQQVSCNSLVGIDTPPGNHSVPAWHNVSSMTNAPPLAEAPNEGDCLCAPACTSTIPWVTTWCRHKLDKTALEKLAEADVFAIPSPETIDCLLRYFFQFKHPRLPVLNEWHIYCLINNRPVVNDEMPSPISLALLYTIFFSACSMISNDERDRAGFLSFRAMGRAFYTKAKVLYDAGCEKSPMQKVQICLLMSTSTCPNFENGMMPRENWIIEAQRILKEANVPLLLSQNSLPLRQMARWRILYACCILRVIAFLLGSQRVIVASGLPLEIPMVTLSDMEDEIRAPWHLDLGVKRKLADLFLAKLELFRHFSLICNVILQHTEVQQSPAESGRSRRPGRSITSELEECEAAVSNWRAEYVQIMQDQQAASHPPTAEELPWLTHKAFLQLTYEFMVSTLHQIGIIFGNPKVTPWASKLREASHQAVWESASMTTHITKQLIAWDALRYLPSAAAFQKLIHHRVMCISIPFTIHGILLKASTITYPPIVHGMFTCLQALEYLSERYDDVDFFFNLHQAALSLTHRLMFQQSHCMEHQNHLDSGVSLQSGRSTDGDSEAVPPLARIDAYSQVLKLHNRILAEGNFDFVMG</sequence>
<dbReference type="EMBL" id="JAJTJA010000004">
    <property type="protein sequence ID" value="KAH8701098.1"/>
    <property type="molecule type" value="Genomic_DNA"/>
</dbReference>
<dbReference type="RefSeq" id="XP_046074804.1">
    <property type="nucleotide sequence ID" value="XM_046221743.1"/>
</dbReference>
<gene>
    <name evidence="2" type="ORF">BGW36DRAFT_448032</name>
</gene>
<accession>A0AAD4KUG1</accession>
<evidence type="ECO:0000313" key="2">
    <source>
        <dbReference type="EMBL" id="KAH8701098.1"/>
    </source>
</evidence>
<name>A0AAD4KUG1_9EURO</name>
<dbReference type="CDD" id="cd12148">
    <property type="entry name" value="fungal_TF_MHR"/>
    <property type="match status" value="1"/>
</dbReference>
<evidence type="ECO:0000313" key="3">
    <source>
        <dbReference type="Proteomes" id="UP001201262"/>
    </source>
</evidence>
<keyword evidence="3" id="KW-1185">Reference proteome</keyword>
<dbReference type="GeneID" id="70252030"/>
<comment type="caution">
    <text evidence="2">The sequence shown here is derived from an EMBL/GenBank/DDBJ whole genome shotgun (WGS) entry which is preliminary data.</text>
</comment>
<reference evidence="2" key="1">
    <citation type="submission" date="2021-12" db="EMBL/GenBank/DDBJ databases">
        <title>Convergent genome expansion in fungi linked to evolution of root-endophyte symbiosis.</title>
        <authorList>
            <consortium name="DOE Joint Genome Institute"/>
            <person name="Ke Y.-H."/>
            <person name="Bonito G."/>
            <person name="Liao H.-L."/>
            <person name="Looney B."/>
            <person name="Rojas-Flechas A."/>
            <person name="Nash J."/>
            <person name="Hameed K."/>
            <person name="Schadt C."/>
            <person name="Martin F."/>
            <person name="Crous P.W."/>
            <person name="Miettinen O."/>
            <person name="Magnuson J.K."/>
            <person name="Labbe J."/>
            <person name="Jacobson D."/>
            <person name="Doktycz M.J."/>
            <person name="Veneault-Fourrey C."/>
            <person name="Kuo A."/>
            <person name="Mondo S."/>
            <person name="Calhoun S."/>
            <person name="Riley R."/>
            <person name="Ohm R."/>
            <person name="LaButti K."/>
            <person name="Andreopoulos B."/>
            <person name="Pangilinan J."/>
            <person name="Nolan M."/>
            <person name="Tritt A."/>
            <person name="Clum A."/>
            <person name="Lipzen A."/>
            <person name="Daum C."/>
            <person name="Barry K."/>
            <person name="Grigoriev I.V."/>
            <person name="Vilgalys R."/>
        </authorList>
    </citation>
    <scope>NUCLEOTIDE SEQUENCE</scope>
    <source>
        <strain evidence="2">PMI_201</strain>
    </source>
</reference>
<dbReference type="PANTHER" id="PTHR47425">
    <property type="entry name" value="FARB-RELATED"/>
    <property type="match status" value="1"/>
</dbReference>
<organism evidence="2 3">
    <name type="scientific">Talaromyces proteolyticus</name>
    <dbReference type="NCBI Taxonomy" id="1131652"/>
    <lineage>
        <taxon>Eukaryota</taxon>
        <taxon>Fungi</taxon>
        <taxon>Dikarya</taxon>
        <taxon>Ascomycota</taxon>
        <taxon>Pezizomycotina</taxon>
        <taxon>Eurotiomycetes</taxon>
        <taxon>Eurotiomycetidae</taxon>
        <taxon>Eurotiales</taxon>
        <taxon>Trichocomaceae</taxon>
        <taxon>Talaromyces</taxon>
        <taxon>Talaromyces sect. Bacilispori</taxon>
    </lineage>
</organism>
<dbReference type="PANTHER" id="PTHR47425:SF2">
    <property type="entry name" value="FARB-RELATED"/>
    <property type="match status" value="1"/>
</dbReference>
<feature type="region of interest" description="Disordered" evidence="1">
    <location>
        <begin position="119"/>
        <end position="161"/>
    </location>
</feature>